<organism evidence="2 3">
    <name type="scientific">Gemmata obscuriglobus</name>
    <dbReference type="NCBI Taxonomy" id="114"/>
    <lineage>
        <taxon>Bacteria</taxon>
        <taxon>Pseudomonadati</taxon>
        <taxon>Planctomycetota</taxon>
        <taxon>Planctomycetia</taxon>
        <taxon>Gemmatales</taxon>
        <taxon>Gemmataceae</taxon>
        <taxon>Gemmata</taxon>
    </lineage>
</organism>
<proteinExistence type="predicted"/>
<dbReference type="KEGG" id="gog:C1280_03530"/>
<keyword evidence="3" id="KW-1185">Reference proteome</keyword>
<dbReference type="AlphaFoldDB" id="A0A2Z3GPG2"/>
<evidence type="ECO:0000259" key="1">
    <source>
        <dbReference type="Pfam" id="PF01850"/>
    </source>
</evidence>
<gene>
    <name evidence="2" type="ORF">C1280_03530</name>
</gene>
<dbReference type="InterPro" id="IPR002716">
    <property type="entry name" value="PIN_dom"/>
</dbReference>
<dbReference type="RefSeq" id="WP_010042151.1">
    <property type="nucleotide sequence ID" value="NZ_CP025958.1"/>
</dbReference>
<feature type="domain" description="PIN" evidence="1">
    <location>
        <begin position="20"/>
        <end position="129"/>
    </location>
</feature>
<dbReference type="EMBL" id="CP025958">
    <property type="protein sequence ID" value="AWM36169.1"/>
    <property type="molecule type" value="Genomic_DNA"/>
</dbReference>
<reference evidence="2 3" key="1">
    <citation type="submission" date="2018-01" db="EMBL/GenBank/DDBJ databases">
        <title>G. obscuriglobus.</title>
        <authorList>
            <person name="Franke J."/>
            <person name="Blomberg W."/>
            <person name="Selmecki A."/>
        </authorList>
    </citation>
    <scope>NUCLEOTIDE SEQUENCE [LARGE SCALE GENOMIC DNA]</scope>
    <source>
        <strain evidence="2 3">DSM 5831</strain>
    </source>
</reference>
<dbReference type="SUPFAM" id="SSF88723">
    <property type="entry name" value="PIN domain-like"/>
    <property type="match status" value="1"/>
</dbReference>
<dbReference type="InterPro" id="IPR029060">
    <property type="entry name" value="PIN-like_dom_sf"/>
</dbReference>
<dbReference type="OrthoDB" id="287714at2"/>
<name>A0A2Z3GPG2_9BACT</name>
<protein>
    <submittedName>
        <fullName evidence="2">PIN domain-containing protein</fullName>
    </submittedName>
</protein>
<sequence>MILLDTDHVTVLRMPPGSRRELLVARLAGASEEIGVAVVTVEEQMRGWLAAVAKERQVRRQVGPYRELAALFDFFAEFTIAPFSDAAATVFEQLGNIRIGTMDKKIAAIARANNALLLTANRRDFEQIPGLQFANWMDPPVG</sequence>
<evidence type="ECO:0000313" key="3">
    <source>
        <dbReference type="Proteomes" id="UP000245802"/>
    </source>
</evidence>
<evidence type="ECO:0000313" key="2">
    <source>
        <dbReference type="EMBL" id="AWM36169.1"/>
    </source>
</evidence>
<dbReference type="CDD" id="cd09881">
    <property type="entry name" value="PIN_VapC4-5_FitB-like"/>
    <property type="match status" value="1"/>
</dbReference>
<dbReference type="Gene3D" id="3.40.50.1010">
    <property type="entry name" value="5'-nuclease"/>
    <property type="match status" value="1"/>
</dbReference>
<dbReference type="Proteomes" id="UP000245802">
    <property type="component" value="Chromosome"/>
</dbReference>
<accession>A0A2Z3GPG2</accession>
<dbReference type="Pfam" id="PF01850">
    <property type="entry name" value="PIN"/>
    <property type="match status" value="1"/>
</dbReference>